<name>A0ABC8W0F2_9POAL</name>
<organism evidence="2 3">
    <name type="scientific">Urochloa decumbens</name>
    <dbReference type="NCBI Taxonomy" id="240449"/>
    <lineage>
        <taxon>Eukaryota</taxon>
        <taxon>Viridiplantae</taxon>
        <taxon>Streptophyta</taxon>
        <taxon>Embryophyta</taxon>
        <taxon>Tracheophyta</taxon>
        <taxon>Spermatophyta</taxon>
        <taxon>Magnoliopsida</taxon>
        <taxon>Liliopsida</taxon>
        <taxon>Poales</taxon>
        <taxon>Poaceae</taxon>
        <taxon>PACMAD clade</taxon>
        <taxon>Panicoideae</taxon>
        <taxon>Panicodae</taxon>
        <taxon>Paniceae</taxon>
        <taxon>Melinidinae</taxon>
        <taxon>Urochloa</taxon>
    </lineage>
</organism>
<dbReference type="EMBL" id="OZ075121">
    <property type="protein sequence ID" value="CAL4898742.1"/>
    <property type="molecule type" value="Genomic_DNA"/>
</dbReference>
<reference evidence="2 3" key="2">
    <citation type="submission" date="2024-10" db="EMBL/GenBank/DDBJ databases">
        <authorList>
            <person name="Ryan C."/>
        </authorList>
    </citation>
    <scope>NUCLEOTIDE SEQUENCE [LARGE SCALE GENOMIC DNA]</scope>
</reference>
<dbReference type="Gene3D" id="1.20.1280.50">
    <property type="match status" value="1"/>
</dbReference>
<protein>
    <recommendedName>
        <fullName evidence="1">F-box domain-containing protein</fullName>
    </recommendedName>
</protein>
<dbReference type="PANTHER" id="PTHR31264">
    <property type="entry name" value="OS07G0554500 PROTEIN-RELATED"/>
    <property type="match status" value="1"/>
</dbReference>
<gene>
    <name evidence="2" type="ORF">URODEC1_LOCUS7894</name>
</gene>
<feature type="domain" description="F-box" evidence="1">
    <location>
        <begin position="18"/>
        <end position="59"/>
    </location>
</feature>
<sequence length="398" mass="44303">MAAARRIPSAPAAAQPVLPDEILEEIFLRLDAAADLARASAACTSFLRVVSARRFLRRFRSLHPAPVLGVLDGDWFGITHPAADLFVPVEPPHLSASAARALARAADFTFSFIPDARSWWPRDYRDGRVLLSPRVDKAIASDDLVVCDPLHRRYVRIPPIPDDLTAPIPPAVMQNFQPYLVPASEDEDDKLKDEEQSSFRIICAVQWGNKFIAFFFSSANQKWELVTYHSLGYFGHLRRCYAHGCFFWVVDSERNALMLDTRGMKFSIIDLPPNNGTSSKGAAIVEAGEGRLGLLTLGDGAIDLSCMIWRNNSVGAEGWQHCKMIPLTKDCDGSNYDWLIMDAAGRYLSLMALRSDSSKCFVLDLKTMLLKRLCALNDMVVHFHLYASFPSPFAPPSL</sequence>
<proteinExistence type="predicted"/>
<dbReference type="Proteomes" id="UP001497457">
    <property type="component" value="Chromosome 11b"/>
</dbReference>
<dbReference type="AlphaFoldDB" id="A0ABC8W0F2"/>
<dbReference type="SUPFAM" id="SSF81383">
    <property type="entry name" value="F-box domain"/>
    <property type="match status" value="1"/>
</dbReference>
<dbReference type="Pfam" id="PF12937">
    <property type="entry name" value="F-box-like"/>
    <property type="match status" value="1"/>
</dbReference>
<dbReference type="PANTHER" id="PTHR31264:SF7">
    <property type="entry name" value="F-BOX DOMAIN CONTAINING PROTEIN, EXPRESSED"/>
    <property type="match status" value="1"/>
</dbReference>
<evidence type="ECO:0000313" key="2">
    <source>
        <dbReference type="EMBL" id="CAL4898742.1"/>
    </source>
</evidence>
<keyword evidence="3" id="KW-1185">Reference proteome</keyword>
<evidence type="ECO:0000259" key="1">
    <source>
        <dbReference type="SMART" id="SM00256"/>
    </source>
</evidence>
<reference evidence="3" key="1">
    <citation type="submission" date="2024-06" db="EMBL/GenBank/DDBJ databases">
        <authorList>
            <person name="Ryan C."/>
        </authorList>
    </citation>
    <scope>NUCLEOTIDE SEQUENCE [LARGE SCALE GENOMIC DNA]</scope>
</reference>
<dbReference type="SMART" id="SM00256">
    <property type="entry name" value="FBOX"/>
    <property type="match status" value="1"/>
</dbReference>
<evidence type="ECO:0000313" key="3">
    <source>
        <dbReference type="Proteomes" id="UP001497457"/>
    </source>
</evidence>
<accession>A0ABC8W0F2</accession>
<dbReference type="InterPro" id="IPR001810">
    <property type="entry name" value="F-box_dom"/>
</dbReference>
<dbReference type="InterPro" id="IPR036047">
    <property type="entry name" value="F-box-like_dom_sf"/>
</dbReference>